<dbReference type="AlphaFoldDB" id="A0AAU7CK11"/>
<dbReference type="PANTHER" id="PTHR24220:SF86">
    <property type="entry name" value="ABC TRANSPORTER ABCH.1"/>
    <property type="match status" value="1"/>
</dbReference>
<organism evidence="2">
    <name type="scientific">Singulisphaera sp. Ch08</name>
    <dbReference type="NCBI Taxonomy" id="3120278"/>
    <lineage>
        <taxon>Bacteria</taxon>
        <taxon>Pseudomonadati</taxon>
        <taxon>Planctomycetota</taxon>
        <taxon>Planctomycetia</taxon>
        <taxon>Isosphaerales</taxon>
        <taxon>Isosphaeraceae</taxon>
        <taxon>Singulisphaera</taxon>
    </lineage>
</organism>
<accession>A0AAU7CK11</accession>
<dbReference type="GO" id="GO:0005524">
    <property type="term" value="F:ATP binding"/>
    <property type="evidence" value="ECO:0007669"/>
    <property type="project" value="UniProtKB-KW"/>
</dbReference>
<dbReference type="GO" id="GO:0005886">
    <property type="term" value="C:plasma membrane"/>
    <property type="evidence" value="ECO:0007669"/>
    <property type="project" value="TreeGrafter"/>
</dbReference>
<dbReference type="GO" id="GO:0016887">
    <property type="term" value="F:ATP hydrolysis activity"/>
    <property type="evidence" value="ECO:0007669"/>
    <property type="project" value="InterPro"/>
</dbReference>
<gene>
    <name evidence="2" type="ORF">V5E97_05640</name>
</gene>
<keyword evidence="2" id="KW-0547">Nucleotide-binding</keyword>
<feature type="domain" description="ABC transporter" evidence="1">
    <location>
        <begin position="23"/>
        <end position="118"/>
    </location>
</feature>
<dbReference type="Pfam" id="PF00005">
    <property type="entry name" value="ABC_tran"/>
    <property type="match status" value="1"/>
</dbReference>
<dbReference type="InterPro" id="IPR015854">
    <property type="entry name" value="ABC_transpr_LolD-like"/>
</dbReference>
<dbReference type="RefSeq" id="WP_406698324.1">
    <property type="nucleotide sequence ID" value="NZ_CP155447.1"/>
</dbReference>
<sequence>MLVSARGLGRTYRTSRGPIVAVDGVDLEIAPGEFLAICGRSGSGKSTLLGMIGGLCRPTAGSVSIGDTDLHTLSPGALADFRARRIGFLFQFAGLLPNLRAIDNVALPALLGAAEQADAYERAGVSSARSAWPNVGMPILVSSPGASNAGSPSLAP</sequence>
<keyword evidence="2" id="KW-0067">ATP-binding</keyword>
<dbReference type="InterPro" id="IPR003439">
    <property type="entry name" value="ABC_transporter-like_ATP-bd"/>
</dbReference>
<dbReference type="InterPro" id="IPR027417">
    <property type="entry name" value="P-loop_NTPase"/>
</dbReference>
<proteinExistence type="predicted"/>
<reference evidence="2" key="1">
    <citation type="submission" date="2024-05" db="EMBL/GenBank/DDBJ databases">
        <title>Planctomycetes of the genus Singulisphaera possess chitinolytic capabilities.</title>
        <authorList>
            <person name="Ivanova A."/>
        </authorList>
    </citation>
    <scope>NUCLEOTIDE SEQUENCE</scope>
    <source>
        <strain evidence="2">Ch08T</strain>
    </source>
</reference>
<dbReference type="SUPFAM" id="SSF52540">
    <property type="entry name" value="P-loop containing nucleoside triphosphate hydrolases"/>
    <property type="match status" value="1"/>
</dbReference>
<dbReference type="GO" id="GO:0022857">
    <property type="term" value="F:transmembrane transporter activity"/>
    <property type="evidence" value="ECO:0007669"/>
    <property type="project" value="TreeGrafter"/>
</dbReference>
<evidence type="ECO:0000259" key="1">
    <source>
        <dbReference type="Pfam" id="PF00005"/>
    </source>
</evidence>
<dbReference type="PANTHER" id="PTHR24220">
    <property type="entry name" value="IMPORT ATP-BINDING PROTEIN"/>
    <property type="match status" value="1"/>
</dbReference>
<dbReference type="Gene3D" id="3.40.50.300">
    <property type="entry name" value="P-loop containing nucleotide triphosphate hydrolases"/>
    <property type="match status" value="1"/>
</dbReference>
<evidence type="ECO:0000313" key="2">
    <source>
        <dbReference type="EMBL" id="XBH05501.1"/>
    </source>
</evidence>
<dbReference type="EMBL" id="CP155447">
    <property type="protein sequence ID" value="XBH05501.1"/>
    <property type="molecule type" value="Genomic_DNA"/>
</dbReference>
<name>A0AAU7CK11_9BACT</name>
<protein>
    <submittedName>
        <fullName evidence="2">ATP-binding cassette domain-containing protein</fullName>
    </submittedName>
</protein>